<keyword evidence="2" id="KW-1185">Reference proteome</keyword>
<proteinExistence type="predicted"/>
<gene>
    <name evidence="1" type="ORF">N0A02_29925</name>
</gene>
<organism evidence="1 2">
    <name type="scientific">Paraburkholderia acidicola</name>
    <dbReference type="NCBI Taxonomy" id="1912599"/>
    <lineage>
        <taxon>Bacteria</taxon>
        <taxon>Pseudomonadati</taxon>
        <taxon>Pseudomonadota</taxon>
        <taxon>Betaproteobacteria</taxon>
        <taxon>Burkholderiales</taxon>
        <taxon>Burkholderiaceae</taxon>
        <taxon>Paraburkholderia</taxon>
    </lineage>
</organism>
<evidence type="ECO:0008006" key="3">
    <source>
        <dbReference type="Google" id="ProtNLM"/>
    </source>
</evidence>
<sequence>MSSEPPESRLIWLANALSATGSSRRQTVRLTGVARLRVLMWSRKVLALAGCDAKDFAELYTTPGLLHPKLNIYENAAREPSKRTLKAIEHGHPLDTLDQRPFEGSEELFLIGPDGVALWDVLAGVDDACHEVIADALFHTAEYALDQFGGLGPRIAAMYAVMLHGDSLGRITHGRNRWPDLSGWVNGTQPNLIEVEAEELAADNTRYGDETQQYSIRQLVAVMALWILARKDCIYRLETSYLLQGIFFRAVRETLPEVAKELEAWFAEGIEWVPTVDAG</sequence>
<name>A0ABV1LXP7_9BURK</name>
<dbReference type="Proteomes" id="UP001469089">
    <property type="component" value="Unassembled WGS sequence"/>
</dbReference>
<evidence type="ECO:0000313" key="1">
    <source>
        <dbReference type="EMBL" id="MEQ5843681.1"/>
    </source>
</evidence>
<dbReference type="RefSeq" id="WP_349545298.1">
    <property type="nucleotide sequence ID" value="NZ_JAOALG010000002.1"/>
</dbReference>
<accession>A0ABV1LXP7</accession>
<protein>
    <recommendedName>
        <fullName evidence="3">PRTRC genetic system protein F</fullName>
    </recommendedName>
</protein>
<dbReference type="EMBL" id="JAOALG010000002">
    <property type="protein sequence ID" value="MEQ5843681.1"/>
    <property type="molecule type" value="Genomic_DNA"/>
</dbReference>
<reference evidence="1 2" key="1">
    <citation type="journal article" date="2024" name="Chem. Sci.">
        <title>Discovery of a lagriamide polyketide by integrated genome mining, isotopic labeling, and untargeted metabolomics.</title>
        <authorList>
            <person name="Fergusson C.H."/>
            <person name="Saulog J."/>
            <person name="Paulo B.S."/>
            <person name="Wilson D.M."/>
            <person name="Liu D.Y."/>
            <person name="Morehouse N.J."/>
            <person name="Waterworth S."/>
            <person name="Barkei J."/>
            <person name="Gray C.A."/>
            <person name="Kwan J.C."/>
            <person name="Eustaquio A.S."/>
            <person name="Linington R.G."/>
        </authorList>
    </citation>
    <scope>NUCLEOTIDE SEQUENCE [LARGE SCALE GENOMIC DNA]</scope>
    <source>
        <strain evidence="1 2">RL17-338-BIF-B</strain>
    </source>
</reference>
<evidence type="ECO:0000313" key="2">
    <source>
        <dbReference type="Proteomes" id="UP001469089"/>
    </source>
</evidence>
<comment type="caution">
    <text evidence="1">The sequence shown here is derived from an EMBL/GenBank/DDBJ whole genome shotgun (WGS) entry which is preliminary data.</text>
</comment>